<dbReference type="EMBL" id="JAVDTT010000002">
    <property type="protein sequence ID" value="MDR6841837.1"/>
    <property type="molecule type" value="Genomic_DNA"/>
</dbReference>
<accession>A0ABU1RSS5</accession>
<gene>
    <name evidence="2" type="ORF">J2W94_002122</name>
</gene>
<dbReference type="InterPro" id="IPR012338">
    <property type="entry name" value="Beta-lactam/transpept-like"/>
</dbReference>
<evidence type="ECO:0000313" key="3">
    <source>
        <dbReference type="Proteomes" id="UP001254759"/>
    </source>
</evidence>
<proteinExistence type="predicted"/>
<dbReference type="PANTHER" id="PTHR43283">
    <property type="entry name" value="BETA-LACTAMASE-RELATED"/>
    <property type="match status" value="1"/>
</dbReference>
<name>A0ABU1RSS5_9GAMM</name>
<dbReference type="Pfam" id="PF00144">
    <property type="entry name" value="Beta-lactamase"/>
    <property type="match status" value="1"/>
</dbReference>
<organism evidence="2 3">
    <name type="scientific">Pseudoxanthomonas sacheonensis</name>
    <dbReference type="NCBI Taxonomy" id="443615"/>
    <lineage>
        <taxon>Bacteria</taxon>
        <taxon>Pseudomonadati</taxon>
        <taxon>Pseudomonadota</taxon>
        <taxon>Gammaproteobacteria</taxon>
        <taxon>Lysobacterales</taxon>
        <taxon>Lysobacteraceae</taxon>
        <taxon>Pseudoxanthomonas</taxon>
    </lineage>
</organism>
<feature type="domain" description="Beta-lactamase-related" evidence="1">
    <location>
        <begin position="68"/>
        <end position="411"/>
    </location>
</feature>
<dbReference type="PANTHER" id="PTHR43283:SF18">
    <property type="match status" value="1"/>
</dbReference>
<protein>
    <submittedName>
        <fullName evidence="2">CubicO group peptidase (Beta-lactamase class C family)</fullName>
    </submittedName>
</protein>
<dbReference type="Proteomes" id="UP001254759">
    <property type="component" value="Unassembled WGS sequence"/>
</dbReference>
<dbReference type="Gene3D" id="3.40.710.10">
    <property type="entry name" value="DD-peptidase/beta-lactamase superfamily"/>
    <property type="match status" value="2"/>
</dbReference>
<dbReference type="InterPro" id="IPR050789">
    <property type="entry name" value="Diverse_Enzym_Activities"/>
</dbReference>
<sequence length="432" mass="47857">MRWPETYPMPVMPISPPHSPGRRRFIAMGALSGIAGLTPFGAMAAACGKRSSAWIPSDDFLAELPRIMEAFAVPGVGIAVVEEGKVAWSRPFGVTNALTRTPVDARTVFEDASLSKPVFAYLVLQLVDQGLIDLDRPLVRYRRPDYLAEHPWIELITTRDVLRHSTGLPNWRKSPATEKLAPMVKPGTRIDYSGEALFWLQLAVETITGQSLDESMQAHLFGPAGMKDSSYTWNADLAARSVYGHRRHDQPGTDMPPQMFREQWTIAEQVAERWGKPLSSWKYDDAARALPEVMALAPAGLVTWPGDIVANSAASLRTTVQDYATFLALAMTRRQRASWEISETTRQAMLTPQIKIPGRWTEKGLGWNMEATRDGPVFYHSGSNGDIFKNFAVGDAQRRRGIVVLTNGGSGSFVHQRVVRAATGYDLLSYDL</sequence>
<evidence type="ECO:0000313" key="2">
    <source>
        <dbReference type="EMBL" id="MDR6841837.1"/>
    </source>
</evidence>
<dbReference type="RefSeq" id="WP_310092994.1">
    <property type="nucleotide sequence ID" value="NZ_JAVDTT010000002.1"/>
</dbReference>
<dbReference type="InterPro" id="IPR001466">
    <property type="entry name" value="Beta-lactam-related"/>
</dbReference>
<dbReference type="SUPFAM" id="SSF56601">
    <property type="entry name" value="beta-lactamase/transpeptidase-like"/>
    <property type="match status" value="1"/>
</dbReference>
<comment type="caution">
    <text evidence="2">The sequence shown here is derived from an EMBL/GenBank/DDBJ whole genome shotgun (WGS) entry which is preliminary data.</text>
</comment>
<reference evidence="2 3" key="1">
    <citation type="submission" date="2023-07" db="EMBL/GenBank/DDBJ databases">
        <title>Sorghum-associated microbial communities from plants grown in Nebraska, USA.</title>
        <authorList>
            <person name="Schachtman D."/>
        </authorList>
    </citation>
    <scope>NUCLEOTIDE SEQUENCE [LARGE SCALE GENOMIC DNA]</scope>
    <source>
        <strain evidence="2 3">BE107</strain>
    </source>
</reference>
<evidence type="ECO:0000259" key="1">
    <source>
        <dbReference type="Pfam" id="PF00144"/>
    </source>
</evidence>
<keyword evidence="3" id="KW-1185">Reference proteome</keyword>